<dbReference type="GO" id="GO:0005737">
    <property type="term" value="C:cytoplasm"/>
    <property type="evidence" value="ECO:0007669"/>
    <property type="project" value="UniProtKB-SubCell"/>
</dbReference>
<reference evidence="7 8" key="1">
    <citation type="journal article" date="2016" name="Nat. Commun.">
        <title>Thousands of microbial genomes shed light on interconnected biogeochemical processes in an aquifer system.</title>
        <authorList>
            <person name="Anantharaman K."/>
            <person name="Brown C.T."/>
            <person name="Hug L.A."/>
            <person name="Sharon I."/>
            <person name="Castelle C.J."/>
            <person name="Probst A.J."/>
            <person name="Thomas B.C."/>
            <person name="Singh A."/>
            <person name="Wilkins M.J."/>
            <person name="Karaoz U."/>
            <person name="Brodie E.L."/>
            <person name="Williams K.H."/>
            <person name="Hubbard S.S."/>
            <person name="Banfield J.F."/>
        </authorList>
    </citation>
    <scope>NUCLEOTIDE SEQUENCE [LARGE SCALE GENOMIC DNA]</scope>
</reference>
<dbReference type="Gene3D" id="1.10.150.170">
    <property type="entry name" value="Putative methyltransferase TM0872, insert domain"/>
    <property type="match status" value="1"/>
</dbReference>
<sequence length="292" mass="33360">MIHTAVLKKEVLEYLDPKQNENFVDCTVGEGGHSEDILNSTGPNGKVLGIDLDPQQIVYSHWLEAIYKDRVVLTNDSYTNLKEIIERKNFGPVSGILLDLGMSSAQLEGTHKGFSFQVDQGLDMRYNDLTGYLTAEKIVNEYPEEKIEEILRDYGEEKFSKKIAKNIVEQRKQGRIKTTFQLIEIIKDATPSVYWRGKIHYATRTFQALRIAVNDELENIKRVLPQALSVLQPQGRLVVISFHSLEDRIVKDFFKKNKLFKILTKKPVTAGRDELGKNPRSRSAKLRAVIKI</sequence>
<name>A0A1G2IWQ2_9BACT</name>
<accession>A0A1G2IWQ2</accession>
<dbReference type="PIRSF" id="PIRSF004486">
    <property type="entry name" value="MraW"/>
    <property type="match status" value="1"/>
</dbReference>
<comment type="similarity">
    <text evidence="1 6">Belongs to the methyltransferase superfamily. RsmH family.</text>
</comment>
<dbReference type="GO" id="GO:0070475">
    <property type="term" value="P:rRNA base methylation"/>
    <property type="evidence" value="ECO:0007669"/>
    <property type="project" value="UniProtKB-UniRule"/>
</dbReference>
<dbReference type="STRING" id="1802223.A2358_04075"/>
<evidence type="ECO:0000313" key="8">
    <source>
        <dbReference type="Proteomes" id="UP000178650"/>
    </source>
</evidence>
<comment type="function">
    <text evidence="6">Specifically methylates the N4 position of cytidine in position 1402 (C1402) of 16S rRNA.</text>
</comment>
<evidence type="ECO:0000256" key="4">
    <source>
        <dbReference type="ARBA" id="ARBA00022679"/>
    </source>
</evidence>
<keyword evidence="6" id="KW-0963">Cytoplasm</keyword>
<dbReference type="InterPro" id="IPR029063">
    <property type="entry name" value="SAM-dependent_MTases_sf"/>
</dbReference>
<dbReference type="PANTHER" id="PTHR11265">
    <property type="entry name" value="S-ADENOSYL-METHYLTRANSFERASE MRAW"/>
    <property type="match status" value="1"/>
</dbReference>
<dbReference type="SUPFAM" id="SSF53335">
    <property type="entry name" value="S-adenosyl-L-methionine-dependent methyltransferases"/>
    <property type="match status" value="1"/>
</dbReference>
<evidence type="ECO:0000256" key="2">
    <source>
        <dbReference type="ARBA" id="ARBA00022552"/>
    </source>
</evidence>
<keyword evidence="5 6" id="KW-0949">S-adenosyl-L-methionine</keyword>
<dbReference type="GO" id="GO:0071424">
    <property type="term" value="F:rRNA (cytosine-N4-)-methyltransferase activity"/>
    <property type="evidence" value="ECO:0007669"/>
    <property type="project" value="UniProtKB-UniRule"/>
</dbReference>
<evidence type="ECO:0000256" key="3">
    <source>
        <dbReference type="ARBA" id="ARBA00022603"/>
    </source>
</evidence>
<dbReference type="SUPFAM" id="SSF81799">
    <property type="entry name" value="Putative methyltransferase TM0872, insert domain"/>
    <property type="match status" value="1"/>
</dbReference>
<organism evidence="7 8">
    <name type="scientific">Candidatus Staskawiczbacteria bacterium RIFOXYB1_FULL_37_44</name>
    <dbReference type="NCBI Taxonomy" id="1802223"/>
    <lineage>
        <taxon>Bacteria</taxon>
        <taxon>Candidatus Staskawicziibacteriota</taxon>
    </lineage>
</organism>
<keyword evidence="2 6" id="KW-0698">rRNA processing</keyword>
<dbReference type="InterPro" id="IPR002903">
    <property type="entry name" value="RsmH"/>
</dbReference>
<keyword evidence="4 6" id="KW-0808">Transferase</keyword>
<dbReference type="Pfam" id="PF01795">
    <property type="entry name" value="Methyltransf_5"/>
    <property type="match status" value="1"/>
</dbReference>
<feature type="binding site" evidence="6">
    <location>
        <begin position="31"/>
        <end position="33"/>
    </location>
    <ligand>
        <name>S-adenosyl-L-methionine</name>
        <dbReference type="ChEBI" id="CHEBI:59789"/>
    </ligand>
</feature>
<evidence type="ECO:0000256" key="5">
    <source>
        <dbReference type="ARBA" id="ARBA00022691"/>
    </source>
</evidence>
<evidence type="ECO:0000256" key="1">
    <source>
        <dbReference type="ARBA" id="ARBA00010396"/>
    </source>
</evidence>
<feature type="binding site" evidence="6">
    <location>
        <position position="51"/>
    </location>
    <ligand>
        <name>S-adenosyl-L-methionine</name>
        <dbReference type="ChEBI" id="CHEBI:59789"/>
    </ligand>
</feature>
<dbReference type="NCBIfam" id="TIGR00006">
    <property type="entry name" value="16S rRNA (cytosine(1402)-N(4))-methyltransferase RsmH"/>
    <property type="match status" value="1"/>
</dbReference>
<dbReference type="EMBL" id="MHPJ01000009">
    <property type="protein sequence ID" value="OGZ79132.1"/>
    <property type="molecule type" value="Genomic_DNA"/>
</dbReference>
<keyword evidence="3 6" id="KW-0489">Methyltransferase</keyword>
<feature type="binding site" evidence="6">
    <location>
        <position position="106"/>
    </location>
    <ligand>
        <name>S-adenosyl-L-methionine</name>
        <dbReference type="ChEBI" id="CHEBI:59789"/>
    </ligand>
</feature>
<gene>
    <name evidence="6" type="primary">rsmH</name>
    <name evidence="7" type="ORF">A2358_04075</name>
</gene>
<feature type="binding site" evidence="6">
    <location>
        <position position="78"/>
    </location>
    <ligand>
        <name>S-adenosyl-L-methionine</name>
        <dbReference type="ChEBI" id="CHEBI:59789"/>
    </ligand>
</feature>
<evidence type="ECO:0000313" key="7">
    <source>
        <dbReference type="EMBL" id="OGZ79132.1"/>
    </source>
</evidence>
<dbReference type="Proteomes" id="UP000178650">
    <property type="component" value="Unassembled WGS sequence"/>
</dbReference>
<dbReference type="AlphaFoldDB" id="A0A1G2IWQ2"/>
<evidence type="ECO:0000256" key="6">
    <source>
        <dbReference type="HAMAP-Rule" id="MF_01007"/>
    </source>
</evidence>
<dbReference type="EC" id="2.1.1.199" evidence="6"/>
<dbReference type="Gene3D" id="3.40.50.150">
    <property type="entry name" value="Vaccinia Virus protein VP39"/>
    <property type="match status" value="1"/>
</dbReference>
<comment type="caution">
    <text evidence="7">The sequence shown here is derived from an EMBL/GenBank/DDBJ whole genome shotgun (WGS) entry which is preliminary data.</text>
</comment>
<comment type="subcellular location">
    <subcellularLocation>
        <location evidence="6">Cytoplasm</location>
    </subcellularLocation>
</comment>
<feature type="binding site" evidence="6">
    <location>
        <position position="99"/>
    </location>
    <ligand>
        <name>S-adenosyl-L-methionine</name>
        <dbReference type="ChEBI" id="CHEBI:59789"/>
    </ligand>
</feature>
<dbReference type="InterPro" id="IPR023397">
    <property type="entry name" value="SAM-dep_MeTrfase_MraW_recog"/>
</dbReference>
<proteinExistence type="inferred from homology"/>
<dbReference type="PANTHER" id="PTHR11265:SF0">
    <property type="entry name" value="12S RRNA N4-METHYLCYTIDINE METHYLTRANSFERASE"/>
    <property type="match status" value="1"/>
</dbReference>
<dbReference type="HAMAP" id="MF_01007">
    <property type="entry name" value="16SrRNA_methyltr_H"/>
    <property type="match status" value="1"/>
</dbReference>
<protein>
    <recommendedName>
        <fullName evidence="6">Ribosomal RNA small subunit methyltransferase H</fullName>
        <ecNumber evidence="6">2.1.1.199</ecNumber>
    </recommendedName>
    <alternativeName>
        <fullName evidence="6">16S rRNA m(4)C1402 methyltransferase</fullName>
    </alternativeName>
    <alternativeName>
        <fullName evidence="6">rRNA (cytosine-N(4)-)-methyltransferase RsmH</fullName>
    </alternativeName>
</protein>
<comment type="catalytic activity">
    <reaction evidence="6">
        <text>cytidine(1402) in 16S rRNA + S-adenosyl-L-methionine = N(4)-methylcytidine(1402) in 16S rRNA + S-adenosyl-L-homocysteine + H(+)</text>
        <dbReference type="Rhea" id="RHEA:42928"/>
        <dbReference type="Rhea" id="RHEA-COMP:10286"/>
        <dbReference type="Rhea" id="RHEA-COMP:10287"/>
        <dbReference type="ChEBI" id="CHEBI:15378"/>
        <dbReference type="ChEBI" id="CHEBI:57856"/>
        <dbReference type="ChEBI" id="CHEBI:59789"/>
        <dbReference type="ChEBI" id="CHEBI:74506"/>
        <dbReference type="ChEBI" id="CHEBI:82748"/>
        <dbReference type="EC" id="2.1.1.199"/>
    </reaction>
</comment>